<reference evidence="1 2" key="1">
    <citation type="submission" date="2015-07" db="EMBL/GenBank/DDBJ databases">
        <title>The genome of Melipona quadrifasciata.</title>
        <authorList>
            <person name="Pan H."/>
            <person name="Kapheim K."/>
        </authorList>
    </citation>
    <scope>NUCLEOTIDE SEQUENCE [LARGE SCALE GENOMIC DNA]</scope>
    <source>
        <strain evidence="1">0111107301</strain>
        <tissue evidence="1">Whole body</tissue>
    </source>
</reference>
<gene>
    <name evidence="1" type="ORF">WN51_07115</name>
</gene>
<dbReference type="EMBL" id="KQ435949">
    <property type="protein sequence ID" value="KOX68142.1"/>
    <property type="molecule type" value="Genomic_DNA"/>
</dbReference>
<evidence type="ECO:0000313" key="2">
    <source>
        <dbReference type="Proteomes" id="UP000053105"/>
    </source>
</evidence>
<sequence>MTRILRRVYWQVCLLRGMFIERFEAVRNVNFHRTGAESTCEDSRQYDDGKPTPRYAATPYRLWDADSYPRNKAMDDIKGVKTVLKVGGAKYILSNISEMIKNTIFVQCIFGDSNDTILCRRKHMKACVPYLKFTPTASNKANRFSTKYSNSVTSACSPPLPAAASQLQVPRKEFPRA</sequence>
<dbReference type="AlphaFoldDB" id="A0A0N0BBW4"/>
<evidence type="ECO:0000313" key="1">
    <source>
        <dbReference type="EMBL" id="KOX68142.1"/>
    </source>
</evidence>
<name>A0A0N0BBW4_9HYME</name>
<accession>A0A0N0BBW4</accession>
<keyword evidence="2" id="KW-1185">Reference proteome</keyword>
<protein>
    <submittedName>
        <fullName evidence="1">Uncharacterized protein</fullName>
    </submittedName>
</protein>
<dbReference type="Proteomes" id="UP000053105">
    <property type="component" value="Unassembled WGS sequence"/>
</dbReference>
<proteinExistence type="predicted"/>
<organism evidence="1 2">
    <name type="scientific">Melipona quadrifasciata</name>
    <dbReference type="NCBI Taxonomy" id="166423"/>
    <lineage>
        <taxon>Eukaryota</taxon>
        <taxon>Metazoa</taxon>
        <taxon>Ecdysozoa</taxon>
        <taxon>Arthropoda</taxon>
        <taxon>Hexapoda</taxon>
        <taxon>Insecta</taxon>
        <taxon>Pterygota</taxon>
        <taxon>Neoptera</taxon>
        <taxon>Endopterygota</taxon>
        <taxon>Hymenoptera</taxon>
        <taxon>Apocrita</taxon>
        <taxon>Aculeata</taxon>
        <taxon>Apoidea</taxon>
        <taxon>Anthophila</taxon>
        <taxon>Apidae</taxon>
        <taxon>Melipona</taxon>
    </lineage>
</organism>